<comment type="similarity">
    <text evidence="1">Belongs to the Nudix hydrolase family.</text>
</comment>
<dbReference type="PROSITE" id="PS51462">
    <property type="entry name" value="NUDIX"/>
    <property type="match status" value="1"/>
</dbReference>
<evidence type="ECO:0000313" key="3">
    <source>
        <dbReference type="EMBL" id="UQS82108.1"/>
    </source>
</evidence>
<dbReference type="EMBL" id="CP093366">
    <property type="protein sequence ID" value="UQS82108.1"/>
    <property type="molecule type" value="Genomic_DNA"/>
</dbReference>
<dbReference type="SUPFAM" id="SSF55811">
    <property type="entry name" value="Nudix"/>
    <property type="match status" value="1"/>
</dbReference>
<reference evidence="3" key="1">
    <citation type="journal article" date="2022" name="Int. J. Syst. Evol. Microbiol.">
        <title>Apilactobacillus apisilvae sp. nov., Nicolia spurrieriana gen. nov. sp. nov., Bombilactobacillus folatiphilus sp. nov. and Bombilactobacillus thymidiniphilus sp. nov., four new lactic acid bacterial isolates from stingless bees Tetragonula carbonaria and Austroplebeia australis.</title>
        <authorList>
            <person name="Oliphant S.A."/>
            <person name="Watson-Haigh N.S."/>
            <person name="Sumby K.M."/>
            <person name="Gardner J."/>
            <person name="Groom S."/>
            <person name="Jiranek V."/>
        </authorList>
    </citation>
    <scope>NUCLEOTIDE SEQUENCE</scope>
    <source>
        <strain evidence="3">SG4_D2</strain>
    </source>
</reference>
<evidence type="ECO:0000313" key="4">
    <source>
        <dbReference type="Proteomes" id="UP000831495"/>
    </source>
</evidence>
<accession>A0ABY4P8R6</accession>
<evidence type="ECO:0000259" key="2">
    <source>
        <dbReference type="PROSITE" id="PS51462"/>
    </source>
</evidence>
<proteinExistence type="inferred from homology"/>
<dbReference type="RefSeq" id="WP_249514378.1">
    <property type="nucleotide sequence ID" value="NZ_CP093366.1"/>
</dbReference>
<name>A0ABY4P8R6_9LACO</name>
<dbReference type="PANTHER" id="PTHR43736:SF1">
    <property type="entry name" value="DIHYDRONEOPTERIN TRIPHOSPHATE DIPHOSPHATASE"/>
    <property type="match status" value="1"/>
</dbReference>
<dbReference type="Gene3D" id="3.90.79.10">
    <property type="entry name" value="Nucleoside Triphosphate Pyrophosphohydrolase"/>
    <property type="match status" value="1"/>
</dbReference>
<gene>
    <name evidence="3" type="ORF">MOO45_07985</name>
</gene>
<dbReference type="PANTHER" id="PTHR43736">
    <property type="entry name" value="ADP-RIBOSE PYROPHOSPHATASE"/>
    <property type="match status" value="1"/>
</dbReference>
<dbReference type="Proteomes" id="UP000831495">
    <property type="component" value="Chromosome"/>
</dbReference>
<dbReference type="InterPro" id="IPR015797">
    <property type="entry name" value="NUDIX_hydrolase-like_dom_sf"/>
</dbReference>
<dbReference type="InterPro" id="IPR000086">
    <property type="entry name" value="NUDIX_hydrolase_dom"/>
</dbReference>
<organism evidence="3 4">
    <name type="scientific">Bombilactobacillus folatiphilus</name>
    <dbReference type="NCBI Taxonomy" id="2923362"/>
    <lineage>
        <taxon>Bacteria</taxon>
        <taxon>Bacillati</taxon>
        <taxon>Bacillota</taxon>
        <taxon>Bacilli</taxon>
        <taxon>Lactobacillales</taxon>
        <taxon>Lactobacillaceae</taxon>
        <taxon>Bombilactobacillus</taxon>
    </lineage>
</organism>
<sequence>MRTEPVELTNMTMILDPKSQQVLVEYRRDPHWPGIAFPGGHVEPHESVTHSAQREVKEETGLTVTNLQLAGLKQYPLEPRGRFICFLYRTTQFQGNLQSSAEGPVFWMKLQDFYQNPQLAEGMEDLLNIMVTDFNEVIYQGEQTYFF</sequence>
<evidence type="ECO:0000256" key="1">
    <source>
        <dbReference type="ARBA" id="ARBA00005582"/>
    </source>
</evidence>
<keyword evidence="4" id="KW-1185">Reference proteome</keyword>
<feature type="domain" description="Nudix hydrolase" evidence="2">
    <location>
        <begin position="5"/>
        <end position="130"/>
    </location>
</feature>
<dbReference type="CDD" id="cd18875">
    <property type="entry name" value="NUDIX_Hydrolase"/>
    <property type="match status" value="1"/>
</dbReference>
<dbReference type="Pfam" id="PF00293">
    <property type="entry name" value="NUDIX"/>
    <property type="match status" value="1"/>
</dbReference>
<protein>
    <submittedName>
        <fullName evidence="3">NUDIX domain-containing protein</fullName>
    </submittedName>
</protein>